<name>A0ACC2SB52_9FUNG</name>
<gene>
    <name evidence="1" type="ORF">DSO57_1001093</name>
</gene>
<reference evidence="1" key="1">
    <citation type="submission" date="2022-04" db="EMBL/GenBank/DDBJ databases">
        <title>Genome of the entomopathogenic fungus Entomophthora muscae.</title>
        <authorList>
            <person name="Elya C."/>
            <person name="Lovett B.R."/>
            <person name="Lee E."/>
            <person name="Macias A.M."/>
            <person name="Hajek A.E."/>
            <person name="De Bivort B.L."/>
            <person name="Kasson M.T."/>
            <person name="De Fine Licht H.H."/>
            <person name="Stajich J.E."/>
        </authorList>
    </citation>
    <scope>NUCLEOTIDE SEQUENCE</scope>
    <source>
        <strain evidence="1">Berkeley</strain>
    </source>
</reference>
<organism evidence="1 2">
    <name type="scientific">Entomophthora muscae</name>
    <dbReference type="NCBI Taxonomy" id="34485"/>
    <lineage>
        <taxon>Eukaryota</taxon>
        <taxon>Fungi</taxon>
        <taxon>Fungi incertae sedis</taxon>
        <taxon>Zoopagomycota</taxon>
        <taxon>Entomophthoromycotina</taxon>
        <taxon>Entomophthoromycetes</taxon>
        <taxon>Entomophthorales</taxon>
        <taxon>Entomophthoraceae</taxon>
        <taxon>Entomophthora</taxon>
    </lineage>
</organism>
<protein>
    <submittedName>
        <fullName evidence="1">Uncharacterized protein</fullName>
    </submittedName>
</protein>
<evidence type="ECO:0000313" key="2">
    <source>
        <dbReference type="Proteomes" id="UP001165960"/>
    </source>
</evidence>
<proteinExistence type="predicted"/>
<dbReference type="EMBL" id="QTSX02005682">
    <property type="protein sequence ID" value="KAJ9059550.1"/>
    <property type="molecule type" value="Genomic_DNA"/>
</dbReference>
<keyword evidence="2" id="KW-1185">Reference proteome</keyword>
<comment type="caution">
    <text evidence="1">The sequence shown here is derived from an EMBL/GenBank/DDBJ whole genome shotgun (WGS) entry which is preliminary data.</text>
</comment>
<evidence type="ECO:0000313" key="1">
    <source>
        <dbReference type="EMBL" id="KAJ9059550.1"/>
    </source>
</evidence>
<dbReference type="Proteomes" id="UP001165960">
    <property type="component" value="Unassembled WGS sequence"/>
</dbReference>
<feature type="non-terminal residue" evidence="1">
    <location>
        <position position="1"/>
    </location>
</feature>
<accession>A0ACC2SB52</accession>
<sequence>YVRNIPEPSIYVIELTLIWQEQKNIPLSRPQVIQQKPQISKIYDTNTLSIQTELNMSENILITKRAPTATTQVFTTTAQRPTATCPASQTASHPMRAYPPPPCRCLSLLRRRSLPPFQPVSQLASCLLPPAHLHQLVSSPPLPGEIAKLGNQKSNFPKSQFGGTAVQISNHPKEKGTDKLIKTQIHAPN</sequence>